<name>A0A7J9GPY7_9ROSI</name>
<comment type="caution">
    <text evidence="3">The sequence shown here is derived from an EMBL/GenBank/DDBJ whole genome shotgun (WGS) entry which is preliminary data.</text>
</comment>
<dbReference type="PANTHER" id="PTHR48047">
    <property type="entry name" value="GLYCOSYLTRANSFERASE"/>
    <property type="match status" value="1"/>
</dbReference>
<keyword evidence="2" id="KW-0808">Transferase</keyword>
<accession>A0A7J9GPY7</accession>
<evidence type="ECO:0000256" key="1">
    <source>
        <dbReference type="ARBA" id="ARBA00009995"/>
    </source>
</evidence>
<organism evidence="3 4">
    <name type="scientific">Gossypium harknessii</name>
    <dbReference type="NCBI Taxonomy" id="34285"/>
    <lineage>
        <taxon>Eukaryota</taxon>
        <taxon>Viridiplantae</taxon>
        <taxon>Streptophyta</taxon>
        <taxon>Embryophyta</taxon>
        <taxon>Tracheophyta</taxon>
        <taxon>Spermatophyta</taxon>
        <taxon>Magnoliopsida</taxon>
        <taxon>eudicotyledons</taxon>
        <taxon>Gunneridae</taxon>
        <taxon>Pentapetalae</taxon>
        <taxon>rosids</taxon>
        <taxon>malvids</taxon>
        <taxon>Malvales</taxon>
        <taxon>Malvaceae</taxon>
        <taxon>Malvoideae</taxon>
        <taxon>Gossypium</taxon>
    </lineage>
</organism>
<reference evidence="3 4" key="1">
    <citation type="journal article" date="2019" name="Genome Biol. Evol.">
        <title>Insights into the evolution of the New World diploid cottons (Gossypium, subgenus Houzingenia) based on genome sequencing.</title>
        <authorList>
            <person name="Grover C.E."/>
            <person name="Arick M.A. 2nd"/>
            <person name="Thrash A."/>
            <person name="Conover J.L."/>
            <person name="Sanders W.S."/>
            <person name="Peterson D.G."/>
            <person name="Frelichowski J.E."/>
            <person name="Scheffler J.A."/>
            <person name="Scheffler B.E."/>
            <person name="Wendel J.F."/>
        </authorList>
    </citation>
    <scope>NUCLEOTIDE SEQUENCE [LARGE SCALE GENOMIC DNA]</scope>
    <source>
        <strain evidence="3">0</strain>
        <tissue evidence="3">Leaf</tissue>
    </source>
</reference>
<dbReference type="PANTHER" id="PTHR48047:SF12">
    <property type="entry name" value="UDP-GLYCOSYLTRANSFERASE 89A2-LIKE"/>
    <property type="match status" value="1"/>
</dbReference>
<protein>
    <submittedName>
        <fullName evidence="3">Uncharacterized protein</fullName>
    </submittedName>
</protein>
<dbReference type="OrthoDB" id="972040at2759"/>
<sequence length="180" mass="19511">HVVAVGDAEVVVRIVSLENAVGRSGGANAEDGCRTLGSLGLPDLLNGWMDGQPEATWGLGLAVQDTIIKDRNVSNTKSWGCFINSFDDLEAEYVQWLKTHVGHNRVFSVGPLSLVGPDVSDRGNLGSVSDINVEVLTWLDRCPDGSVVYVCLGSQKLLRKEQMEALANGLEKSGTRFIWW</sequence>
<dbReference type="Proteomes" id="UP000593560">
    <property type="component" value="Unassembled WGS sequence"/>
</dbReference>
<proteinExistence type="inferred from homology"/>
<dbReference type="Gene3D" id="3.40.50.2000">
    <property type="entry name" value="Glycogen Phosphorylase B"/>
    <property type="match status" value="2"/>
</dbReference>
<dbReference type="AlphaFoldDB" id="A0A7J9GPY7"/>
<evidence type="ECO:0000313" key="3">
    <source>
        <dbReference type="EMBL" id="MBA0799398.1"/>
    </source>
</evidence>
<dbReference type="SUPFAM" id="SSF53756">
    <property type="entry name" value="UDP-Glycosyltransferase/glycogen phosphorylase"/>
    <property type="match status" value="1"/>
</dbReference>
<evidence type="ECO:0000256" key="2">
    <source>
        <dbReference type="ARBA" id="ARBA00022676"/>
    </source>
</evidence>
<gene>
    <name evidence="3" type="ORF">Gohar_009919</name>
</gene>
<comment type="similarity">
    <text evidence="1">Belongs to the UDP-glycosyltransferase family.</text>
</comment>
<dbReference type="GO" id="GO:0035251">
    <property type="term" value="F:UDP-glucosyltransferase activity"/>
    <property type="evidence" value="ECO:0007669"/>
    <property type="project" value="TreeGrafter"/>
</dbReference>
<evidence type="ECO:0000313" key="4">
    <source>
        <dbReference type="Proteomes" id="UP000593560"/>
    </source>
</evidence>
<dbReference type="EMBL" id="JABFAD010000006">
    <property type="protein sequence ID" value="MBA0799398.1"/>
    <property type="molecule type" value="Genomic_DNA"/>
</dbReference>
<keyword evidence="4" id="KW-1185">Reference proteome</keyword>
<keyword evidence="2" id="KW-0328">Glycosyltransferase</keyword>
<feature type="non-terminal residue" evidence="3">
    <location>
        <position position="1"/>
    </location>
</feature>